<feature type="domain" description="TPX2 C-terminal" evidence="6">
    <location>
        <begin position="1033"/>
        <end position="1102"/>
    </location>
</feature>
<comment type="subcellular location">
    <subcellularLocation>
        <location evidence="1">Cytoplasm</location>
        <location evidence="1">Cytoskeleton</location>
    </subcellularLocation>
</comment>
<feature type="compositionally biased region" description="Low complexity" evidence="5">
    <location>
        <begin position="789"/>
        <end position="805"/>
    </location>
</feature>
<name>A0A0C3E6Z2_9AGAM</name>
<dbReference type="AlphaFoldDB" id="A0A0C3E6Z2"/>
<organism evidence="7 8">
    <name type="scientific">Scleroderma citrinum Foug A</name>
    <dbReference type="NCBI Taxonomy" id="1036808"/>
    <lineage>
        <taxon>Eukaryota</taxon>
        <taxon>Fungi</taxon>
        <taxon>Dikarya</taxon>
        <taxon>Basidiomycota</taxon>
        <taxon>Agaricomycotina</taxon>
        <taxon>Agaricomycetes</taxon>
        <taxon>Agaricomycetidae</taxon>
        <taxon>Boletales</taxon>
        <taxon>Sclerodermatineae</taxon>
        <taxon>Sclerodermataceae</taxon>
        <taxon>Scleroderma</taxon>
    </lineage>
</organism>
<feature type="region of interest" description="Disordered" evidence="5">
    <location>
        <begin position="706"/>
        <end position="809"/>
    </location>
</feature>
<feature type="compositionally biased region" description="Polar residues" evidence="5">
    <location>
        <begin position="399"/>
        <end position="409"/>
    </location>
</feature>
<dbReference type="Pfam" id="PF06886">
    <property type="entry name" value="TPX2"/>
    <property type="match status" value="1"/>
</dbReference>
<evidence type="ECO:0000313" key="8">
    <source>
        <dbReference type="Proteomes" id="UP000053989"/>
    </source>
</evidence>
<reference evidence="7 8" key="1">
    <citation type="submission" date="2014-04" db="EMBL/GenBank/DDBJ databases">
        <authorList>
            <consortium name="DOE Joint Genome Institute"/>
            <person name="Kuo A."/>
            <person name="Kohler A."/>
            <person name="Nagy L.G."/>
            <person name="Floudas D."/>
            <person name="Copeland A."/>
            <person name="Barry K.W."/>
            <person name="Cichocki N."/>
            <person name="Veneault-Fourrey C."/>
            <person name="LaButti K."/>
            <person name="Lindquist E.A."/>
            <person name="Lipzen A."/>
            <person name="Lundell T."/>
            <person name="Morin E."/>
            <person name="Murat C."/>
            <person name="Sun H."/>
            <person name="Tunlid A."/>
            <person name="Henrissat B."/>
            <person name="Grigoriev I.V."/>
            <person name="Hibbett D.S."/>
            <person name="Martin F."/>
            <person name="Nordberg H.P."/>
            <person name="Cantor M.N."/>
            <person name="Hua S.X."/>
        </authorList>
    </citation>
    <scope>NUCLEOTIDE SEQUENCE [LARGE SCALE GENOMIC DNA]</scope>
    <source>
        <strain evidence="7 8">Foug A</strain>
    </source>
</reference>
<dbReference type="InterPro" id="IPR027329">
    <property type="entry name" value="TPX2_C"/>
</dbReference>
<dbReference type="OrthoDB" id="3242303at2759"/>
<dbReference type="HOGENOM" id="CLU_281204_0_0_1"/>
<feature type="compositionally biased region" description="Polar residues" evidence="5">
    <location>
        <begin position="303"/>
        <end position="317"/>
    </location>
</feature>
<reference evidence="8" key="2">
    <citation type="submission" date="2015-01" db="EMBL/GenBank/DDBJ databases">
        <title>Evolutionary Origins and Diversification of the Mycorrhizal Mutualists.</title>
        <authorList>
            <consortium name="DOE Joint Genome Institute"/>
            <consortium name="Mycorrhizal Genomics Consortium"/>
            <person name="Kohler A."/>
            <person name="Kuo A."/>
            <person name="Nagy L.G."/>
            <person name="Floudas D."/>
            <person name="Copeland A."/>
            <person name="Barry K.W."/>
            <person name="Cichocki N."/>
            <person name="Veneault-Fourrey C."/>
            <person name="LaButti K."/>
            <person name="Lindquist E.A."/>
            <person name="Lipzen A."/>
            <person name="Lundell T."/>
            <person name="Morin E."/>
            <person name="Murat C."/>
            <person name="Riley R."/>
            <person name="Ohm R."/>
            <person name="Sun H."/>
            <person name="Tunlid A."/>
            <person name="Henrissat B."/>
            <person name="Grigoriev I.V."/>
            <person name="Hibbett D.S."/>
            <person name="Martin F."/>
        </authorList>
    </citation>
    <scope>NUCLEOTIDE SEQUENCE [LARGE SCALE GENOMIC DNA]</scope>
    <source>
        <strain evidence="8">Foug A</strain>
    </source>
</reference>
<dbReference type="STRING" id="1036808.A0A0C3E6Z2"/>
<feature type="compositionally biased region" description="Low complexity" evidence="5">
    <location>
        <begin position="532"/>
        <end position="548"/>
    </location>
</feature>
<dbReference type="GO" id="GO:0005856">
    <property type="term" value="C:cytoskeleton"/>
    <property type="evidence" value="ECO:0007669"/>
    <property type="project" value="UniProtKB-SubCell"/>
</dbReference>
<proteinExistence type="inferred from homology"/>
<feature type="compositionally biased region" description="Basic and acidic residues" evidence="5">
    <location>
        <begin position="383"/>
        <end position="396"/>
    </location>
</feature>
<feature type="compositionally biased region" description="Low complexity" evidence="5">
    <location>
        <begin position="939"/>
        <end position="958"/>
    </location>
</feature>
<evidence type="ECO:0000259" key="6">
    <source>
        <dbReference type="Pfam" id="PF06886"/>
    </source>
</evidence>
<feature type="region of interest" description="Disordered" evidence="5">
    <location>
        <begin position="252"/>
        <end position="348"/>
    </location>
</feature>
<feature type="region of interest" description="Disordered" evidence="5">
    <location>
        <begin position="138"/>
        <end position="197"/>
    </location>
</feature>
<dbReference type="Proteomes" id="UP000053989">
    <property type="component" value="Unassembled WGS sequence"/>
</dbReference>
<feature type="region of interest" description="Disordered" evidence="5">
    <location>
        <begin position="869"/>
        <end position="890"/>
    </location>
</feature>
<evidence type="ECO:0000256" key="5">
    <source>
        <dbReference type="SAM" id="MobiDB-lite"/>
    </source>
</evidence>
<keyword evidence="8" id="KW-1185">Reference proteome</keyword>
<evidence type="ECO:0000256" key="2">
    <source>
        <dbReference type="ARBA" id="ARBA00005885"/>
    </source>
</evidence>
<sequence length="1115" mass="120520">MPQDMLTDITLSHIPELSDISLQAPVNKNDISPGDTTTTAEPDCIADYNLLIDDTIGFDLLRRAAYEDYEEGEGTSFAMLAPTPLRPRRAFPLPSPPKPLVPEDQSQFIQRSHLAFSRDQLPLTLGDLTPTAESKLGRVSKLDSADQENGGCIPPSARRLTRTRSSRKPSPLKSHAHPNSSPRRESPRKKHVQPSLGAVVELDDVSSVRMEQLRMDIEMLAQNGGDEMEVEHVLRVNNEKKEHEVEVETHARNGFETAEGEVGNSAGLVDNSNSAAEDAHGDVTVRNEADAQVHHPPSPVPNKPSNADPASTTSNYEPHSEPSHQKVQKHPTAKQARGIYKSKSKIKSSTKIPLPLSHVVIPTSAICTGTKTKTGIKVAYRSRAGDKRSSAKEHPHPSHTVSQAINTDTTELERVPPSGPDSDVLPVSTESDSLLNHYSIDPHPRSPDKITKHMITGLAACARACDGDAKAKYNDDDDDDIGIDGGDDSGGVGEVKSVMVGSSNKQERLVGATIGVSHSKSKPSKSVAEDLSSSASKARTTTASTTNTAKTATISKATRVENLYGSDVIDVLPLPLPSASSAVALSVCQSAPVQPQILAPSPPPSPLSHGPISHLDGAPEHEAFRVHVPPGNVVPRYDRVDVDVDVADAGTSTSTLTAMGTTTGTGTNRTKVTFVTRRSRSPQHDHSQVVVSPMRRGMKRPSMNVDAGEVVDWNPDPVRVDLAPQEDHGCDYDRYDGDDGYGHSHGRSPQGNARPLKKSRCAGGSSFASGREREQGRCGHGPMPRVKGRTSTSTSTASAPPGRTTLPPARTKYIPNPASLFPVLPSPSTSAQGPGILQHLTHLREAHRKIGIGRERDGADGLVSAAVRGGERGRLSGSSGSRRRTRGLVRTEGQFQSQSQLRAHARAAVKGGRTSSVTVRADEGENGVMQRRPEGPLRNTSTTNTMPTLPSSSSSSMSTLTKPVAFTFRVDARLEARKADAHKLHAASVPQPNSQSHRETRPVPLFNSHHGETSLSLRKEDAMTTSTTTAIPFIFSTEQRAKERAKFDAMMRHKEEAMARVREEARRRAEEEEEMEIREIRRRAVPKANEIPEWYAGMPKRKRVGFEGDHEGDQV</sequence>
<dbReference type="InParanoid" id="A0A0C3E6Z2"/>
<dbReference type="EMBL" id="KN822030">
    <property type="protein sequence ID" value="KIM64194.1"/>
    <property type="molecule type" value="Genomic_DNA"/>
</dbReference>
<keyword evidence="3" id="KW-0963">Cytoplasm</keyword>
<keyword evidence="4" id="KW-0206">Cytoskeleton</keyword>
<feature type="region of interest" description="Disordered" evidence="5">
    <location>
        <begin position="381"/>
        <end position="428"/>
    </location>
</feature>
<evidence type="ECO:0000256" key="4">
    <source>
        <dbReference type="ARBA" id="ARBA00023212"/>
    </source>
</evidence>
<evidence type="ECO:0000313" key="7">
    <source>
        <dbReference type="EMBL" id="KIM64194.1"/>
    </source>
</evidence>
<evidence type="ECO:0000256" key="3">
    <source>
        <dbReference type="ARBA" id="ARBA00022490"/>
    </source>
</evidence>
<feature type="region of interest" description="Disordered" evidence="5">
    <location>
        <begin position="985"/>
        <end position="1017"/>
    </location>
</feature>
<accession>A0A0C3E6Z2</accession>
<evidence type="ECO:0000256" key="1">
    <source>
        <dbReference type="ARBA" id="ARBA00004245"/>
    </source>
</evidence>
<feature type="region of interest" description="Disordered" evidence="5">
    <location>
        <begin position="513"/>
        <end position="548"/>
    </location>
</feature>
<protein>
    <recommendedName>
        <fullName evidence="6">TPX2 C-terminal domain-containing protein</fullName>
    </recommendedName>
</protein>
<comment type="similarity">
    <text evidence="2">Belongs to the TPX2 family.</text>
</comment>
<feature type="compositionally biased region" description="Basic and acidic residues" evidence="5">
    <location>
        <begin position="277"/>
        <end position="293"/>
    </location>
</feature>
<feature type="region of interest" description="Disordered" evidence="5">
    <location>
        <begin position="923"/>
        <end position="958"/>
    </location>
</feature>
<feature type="compositionally biased region" description="Basic and acidic residues" evidence="5">
    <location>
        <begin position="725"/>
        <end position="742"/>
    </location>
</feature>
<gene>
    <name evidence="7" type="ORF">SCLCIDRAFT_1213626</name>
</gene>